<dbReference type="PATRIC" id="fig|1036673.3.peg.1415"/>
<dbReference type="InterPro" id="IPR024989">
    <property type="entry name" value="MFS_assoc_dom"/>
</dbReference>
<feature type="transmembrane region" description="Helical" evidence="8">
    <location>
        <begin position="93"/>
        <end position="113"/>
    </location>
</feature>
<dbReference type="AlphaFoldDB" id="F8FNQ2"/>
<feature type="transmembrane region" description="Helical" evidence="8">
    <location>
        <begin position="12"/>
        <end position="30"/>
    </location>
</feature>
<keyword evidence="6 8" id="KW-1133">Transmembrane helix</keyword>
<feature type="transmembrane region" description="Helical" evidence="8">
    <location>
        <begin position="68"/>
        <end position="87"/>
    </location>
</feature>
<dbReference type="RefSeq" id="WP_013915326.1">
    <property type="nucleotide sequence ID" value="NC_015690.1"/>
</dbReference>
<dbReference type="GO" id="GO:0030395">
    <property type="term" value="F:lactose binding"/>
    <property type="evidence" value="ECO:0007669"/>
    <property type="project" value="TreeGrafter"/>
</dbReference>
<proteinExistence type="predicted"/>
<evidence type="ECO:0000256" key="3">
    <source>
        <dbReference type="ARBA" id="ARBA00022475"/>
    </source>
</evidence>
<feature type="transmembrane region" description="Helical" evidence="8">
    <location>
        <begin position="133"/>
        <end position="150"/>
    </location>
</feature>
<keyword evidence="5 8" id="KW-0812">Transmembrane</keyword>
<keyword evidence="7 8" id="KW-0472">Membrane</keyword>
<comment type="subcellular location">
    <subcellularLocation>
        <location evidence="1">Cell inner membrane</location>
        <topology evidence="1">Multi-pass membrane protein</topology>
    </subcellularLocation>
</comment>
<organism evidence="10 11">
    <name type="scientific">Paenibacillus mucilaginosus (strain KNP414)</name>
    <dbReference type="NCBI Taxonomy" id="1036673"/>
    <lineage>
        <taxon>Bacteria</taxon>
        <taxon>Bacillati</taxon>
        <taxon>Bacillota</taxon>
        <taxon>Bacilli</taxon>
        <taxon>Bacillales</taxon>
        <taxon>Paenibacillaceae</taxon>
        <taxon>Paenibacillus</taxon>
    </lineage>
</organism>
<feature type="transmembrane region" description="Helical" evidence="8">
    <location>
        <begin position="162"/>
        <end position="179"/>
    </location>
</feature>
<evidence type="ECO:0000256" key="5">
    <source>
        <dbReference type="ARBA" id="ARBA00022692"/>
    </source>
</evidence>
<dbReference type="PIRSF" id="PIRSF004925">
    <property type="entry name" value="HcaT"/>
    <property type="match status" value="1"/>
</dbReference>
<name>F8FNQ2_PAEMK</name>
<dbReference type="InterPro" id="IPR036259">
    <property type="entry name" value="MFS_trans_sf"/>
</dbReference>
<feature type="domain" description="Major facilitator superfamily associated" evidence="9">
    <location>
        <begin position="6"/>
        <end position="352"/>
    </location>
</feature>
<feature type="transmembrane region" description="Helical" evidence="8">
    <location>
        <begin position="42"/>
        <end position="61"/>
    </location>
</feature>
<dbReference type="PANTHER" id="PTHR23522">
    <property type="entry name" value="BLL5896 PROTEIN"/>
    <property type="match status" value="1"/>
</dbReference>
<keyword evidence="4" id="KW-0997">Cell inner membrane</keyword>
<dbReference type="KEGG" id="pms:KNP414_01600"/>
<evidence type="ECO:0000256" key="6">
    <source>
        <dbReference type="ARBA" id="ARBA00022989"/>
    </source>
</evidence>
<evidence type="ECO:0000256" key="4">
    <source>
        <dbReference type="ARBA" id="ARBA00022519"/>
    </source>
</evidence>
<dbReference type="Gene3D" id="1.20.1250.20">
    <property type="entry name" value="MFS general substrate transporter like domains"/>
    <property type="match status" value="2"/>
</dbReference>
<evidence type="ECO:0000256" key="2">
    <source>
        <dbReference type="ARBA" id="ARBA00022448"/>
    </source>
</evidence>
<protein>
    <submittedName>
        <fullName evidence="10">Major facilitator superfamily MFS_1</fullName>
    </submittedName>
</protein>
<sequence>MDKQVWTLRGLTFSYYATTAVLMPFLPVYFEGRGYTSSQIGLLMMIGPFVTIFGQPLWGYLSDRYQTLKLMICALWAMTVLSSVGIFETQGYPLALLFMLMLYFFMQSSNPLLDTLSIKAAARSGGSYGSIRLWGSMGFTLLAVSSGWILEKLGGLQSIPYLYWSIWVLPFVLLLFLKDDKGSAPRVTLSMFASTFRNRRFLWFLLLIFILMIPHRMNDVLFVLHLRDLGASDTMLGFAWALAAAAEIPTFALLGRYMHKFHELALLGIIAVLYTVRWLLYGSITDPSVLMLLQTMHCITFAAFWIVSVQYAVRLVPPELQSTGQALLSMVFLGLAGITGGSAGGWVKDHWGGSGMYYGGAVLTATAAVLLLGTHAYYRKKGIS</sequence>
<feature type="transmembrane region" description="Helical" evidence="8">
    <location>
        <begin position="356"/>
        <end position="378"/>
    </location>
</feature>
<feature type="transmembrane region" description="Helical" evidence="8">
    <location>
        <begin position="290"/>
        <end position="313"/>
    </location>
</feature>
<dbReference type="InterPro" id="IPR026032">
    <property type="entry name" value="HcaT-like"/>
</dbReference>
<evidence type="ECO:0000313" key="10">
    <source>
        <dbReference type="EMBL" id="AEI40164.1"/>
    </source>
</evidence>
<evidence type="ECO:0000256" key="1">
    <source>
        <dbReference type="ARBA" id="ARBA00004429"/>
    </source>
</evidence>
<reference evidence="11" key="1">
    <citation type="submission" date="2011-06" db="EMBL/GenBank/DDBJ databases">
        <title>Complete genome sequence of Paenibacillus mucilaginosus KNP414.</title>
        <authorList>
            <person name="Wang J."/>
            <person name="Hu S."/>
            <person name="Hu X."/>
            <person name="Zhang B."/>
            <person name="Dong D."/>
            <person name="Zhang S."/>
            <person name="Zhao K."/>
            <person name="Wu D."/>
        </authorList>
    </citation>
    <scope>NUCLEOTIDE SEQUENCE [LARGE SCALE GENOMIC DNA]</scope>
    <source>
        <strain evidence="11">KNP414</strain>
    </source>
</reference>
<dbReference type="PANTHER" id="PTHR23522:SF10">
    <property type="entry name" value="3-PHENYLPROPIONIC ACID TRANSPORTER-RELATED"/>
    <property type="match status" value="1"/>
</dbReference>
<keyword evidence="3" id="KW-1003">Cell membrane</keyword>
<feature type="transmembrane region" description="Helical" evidence="8">
    <location>
        <begin position="325"/>
        <end position="344"/>
    </location>
</feature>
<keyword evidence="2" id="KW-0813">Transport</keyword>
<accession>F8FNQ2</accession>
<evidence type="ECO:0000259" key="9">
    <source>
        <dbReference type="Pfam" id="PF12832"/>
    </source>
</evidence>
<dbReference type="GO" id="GO:0005886">
    <property type="term" value="C:plasma membrane"/>
    <property type="evidence" value="ECO:0007669"/>
    <property type="project" value="UniProtKB-SubCell"/>
</dbReference>
<dbReference type="SUPFAM" id="SSF103473">
    <property type="entry name" value="MFS general substrate transporter"/>
    <property type="match status" value="1"/>
</dbReference>
<reference evidence="10 11" key="2">
    <citation type="journal article" date="2013" name="Genome Announc.">
        <title>Genome Sequence of Growth-Improving Paenibacillus mucilaginosus Strain KNP414.</title>
        <authorList>
            <person name="Lu J.J."/>
            <person name="Wang J.F."/>
            <person name="Hu X.F."/>
        </authorList>
    </citation>
    <scope>NUCLEOTIDE SEQUENCE [LARGE SCALE GENOMIC DNA]</scope>
    <source>
        <strain evidence="10 11">KNP414</strain>
    </source>
</reference>
<evidence type="ECO:0000256" key="7">
    <source>
        <dbReference type="ARBA" id="ARBA00023136"/>
    </source>
</evidence>
<dbReference type="Proteomes" id="UP000006620">
    <property type="component" value="Chromosome"/>
</dbReference>
<evidence type="ECO:0000313" key="11">
    <source>
        <dbReference type="Proteomes" id="UP000006620"/>
    </source>
</evidence>
<evidence type="ECO:0000256" key="8">
    <source>
        <dbReference type="SAM" id="Phobius"/>
    </source>
</evidence>
<feature type="transmembrane region" description="Helical" evidence="8">
    <location>
        <begin position="264"/>
        <end position="284"/>
    </location>
</feature>
<gene>
    <name evidence="10" type="ordered locus">KNP414_01600</name>
</gene>
<feature type="transmembrane region" description="Helical" evidence="8">
    <location>
        <begin position="200"/>
        <end position="217"/>
    </location>
</feature>
<dbReference type="GO" id="GO:0015528">
    <property type="term" value="F:lactose:proton symporter activity"/>
    <property type="evidence" value="ECO:0007669"/>
    <property type="project" value="TreeGrafter"/>
</dbReference>
<feature type="transmembrane region" description="Helical" evidence="8">
    <location>
        <begin position="237"/>
        <end position="257"/>
    </location>
</feature>
<dbReference type="HOGENOM" id="CLU_013133_6_1_9"/>
<dbReference type="Pfam" id="PF12832">
    <property type="entry name" value="MFS_1_like"/>
    <property type="match status" value="1"/>
</dbReference>
<dbReference type="EMBL" id="CP002869">
    <property type="protein sequence ID" value="AEI40164.1"/>
    <property type="molecule type" value="Genomic_DNA"/>
</dbReference>